<dbReference type="STRING" id="658187.LDG_8299"/>
<evidence type="ECO:0000256" key="1">
    <source>
        <dbReference type="ARBA" id="ARBA00010062"/>
    </source>
</evidence>
<accession>G9ESM8</accession>
<dbReference type="PANTHER" id="PTHR30483">
    <property type="entry name" value="LEUCINE-SPECIFIC-BINDING PROTEIN"/>
    <property type="match status" value="1"/>
</dbReference>
<dbReference type="InterPro" id="IPR051010">
    <property type="entry name" value="BCAA_transport"/>
</dbReference>
<dbReference type="EMBL" id="JH413846">
    <property type="protein sequence ID" value="EHL29709.1"/>
    <property type="molecule type" value="Genomic_DNA"/>
</dbReference>
<proteinExistence type="inferred from homology"/>
<dbReference type="OrthoDB" id="5641241at2"/>
<protein>
    <recommendedName>
        <fullName evidence="4">Leucine-binding protein domain-containing protein</fullName>
    </recommendedName>
</protein>
<dbReference type="InParanoid" id="G9ESM8"/>
<evidence type="ECO:0000256" key="2">
    <source>
        <dbReference type="ARBA" id="ARBA00022729"/>
    </source>
</evidence>
<keyword evidence="2 3" id="KW-0732">Signal</keyword>
<evidence type="ECO:0000313" key="6">
    <source>
        <dbReference type="Proteomes" id="UP000002770"/>
    </source>
</evidence>
<dbReference type="PANTHER" id="PTHR30483:SF6">
    <property type="entry name" value="PERIPLASMIC BINDING PROTEIN OF ABC TRANSPORTER FOR NATURAL AMINO ACIDS"/>
    <property type="match status" value="1"/>
</dbReference>
<feature type="chain" id="PRO_5003521394" description="Leucine-binding protein domain-containing protein" evidence="3">
    <location>
        <begin position="25"/>
        <end position="362"/>
    </location>
</feature>
<comment type="similarity">
    <text evidence="1">Belongs to the leucine-binding protein family.</text>
</comment>
<feature type="signal peptide" evidence="3">
    <location>
        <begin position="1"/>
        <end position="24"/>
    </location>
</feature>
<dbReference type="AlphaFoldDB" id="G9ESM8"/>
<reference evidence="5 6" key="1">
    <citation type="journal article" date="2011" name="BMC Genomics">
        <title>Insight into cross-talk between intra-amoebal pathogens.</title>
        <authorList>
            <person name="Gimenez G."/>
            <person name="Bertelli C."/>
            <person name="Moliner C."/>
            <person name="Robert C."/>
            <person name="Raoult D."/>
            <person name="Fournier P.E."/>
            <person name="Greub G."/>
        </authorList>
    </citation>
    <scope>NUCLEOTIDE SEQUENCE [LARGE SCALE GENOMIC DNA]</scope>
    <source>
        <strain evidence="5 6">LLAP12</strain>
    </source>
</reference>
<dbReference type="HOGENOM" id="CLU_764604_0_0_6"/>
<dbReference type="InterPro" id="IPR028081">
    <property type="entry name" value="Leu-bd"/>
</dbReference>
<evidence type="ECO:0000256" key="3">
    <source>
        <dbReference type="SAM" id="SignalP"/>
    </source>
</evidence>
<organism evidence="5 6">
    <name type="scientific">Legionella drancourtii LLAP12</name>
    <dbReference type="NCBI Taxonomy" id="658187"/>
    <lineage>
        <taxon>Bacteria</taxon>
        <taxon>Pseudomonadati</taxon>
        <taxon>Pseudomonadota</taxon>
        <taxon>Gammaproteobacteria</taxon>
        <taxon>Legionellales</taxon>
        <taxon>Legionellaceae</taxon>
        <taxon>Legionella</taxon>
    </lineage>
</organism>
<evidence type="ECO:0000259" key="4">
    <source>
        <dbReference type="Pfam" id="PF13458"/>
    </source>
</evidence>
<feature type="domain" description="Leucine-binding protein" evidence="4">
    <location>
        <begin position="39"/>
        <end position="321"/>
    </location>
</feature>
<dbReference type="InterPro" id="IPR028082">
    <property type="entry name" value="Peripla_BP_I"/>
</dbReference>
<dbReference type="Gene3D" id="3.40.50.2300">
    <property type="match status" value="2"/>
</dbReference>
<keyword evidence="6" id="KW-1185">Reference proteome</keyword>
<dbReference type="SUPFAM" id="SSF53822">
    <property type="entry name" value="Periplasmic binding protein-like I"/>
    <property type="match status" value="1"/>
</dbReference>
<sequence length="362" mass="41738">MNSLSSPKSIILLFSILMCPVANTQTQIKICLTGRVVENLKSYGQSFLNAASLAKDQSILTDKVEIKSYFYNNRPLEPIHIYNQMVTDGCSAIIGFEYLSDLLLAIKEQKNDTIPIFTSYASTTNKDQLPKNIFIFMPSYDYQAEKMLSYLHNRYKNIDNVLLITEINRDEMLKYKEVYSHALKREHIKYTTFDFLENDSNIEGKINKFLNKRKYQYVFLLSGTIASAKIANVMNDHHTVFIGTENFGSSVSQTFFIRLNDKAIRSHFIRNLDFIHPNDILSKFKNTYTQKYHEKPTVLAAYTYDSMSIILKSLEKTGILNTNSIFSIDYTGVTGAYLKNHQFYRSSNYVILSVNNDGYAYE</sequence>
<evidence type="ECO:0000313" key="5">
    <source>
        <dbReference type="EMBL" id="EHL29709.1"/>
    </source>
</evidence>
<dbReference type="RefSeq" id="WP_006872178.1">
    <property type="nucleotide sequence ID" value="NZ_JH413846.1"/>
</dbReference>
<dbReference type="Pfam" id="PF13458">
    <property type="entry name" value="Peripla_BP_6"/>
    <property type="match status" value="1"/>
</dbReference>
<dbReference type="Proteomes" id="UP000002770">
    <property type="component" value="Unassembled WGS sequence"/>
</dbReference>
<dbReference type="eggNOG" id="ENOG5030JSK">
    <property type="taxonomic scope" value="Bacteria"/>
</dbReference>
<gene>
    <name evidence="5" type="ORF">LDG_8299</name>
</gene>
<name>G9ESM8_9GAMM</name>